<evidence type="ECO:0000259" key="9">
    <source>
        <dbReference type="Pfam" id="PF02540"/>
    </source>
</evidence>
<dbReference type="InterPro" id="IPR014729">
    <property type="entry name" value="Rossmann-like_a/b/a_fold"/>
</dbReference>
<dbReference type="InterPro" id="IPR022310">
    <property type="entry name" value="NAD/GMP_synthase"/>
</dbReference>
<evidence type="ECO:0000256" key="2">
    <source>
        <dbReference type="ARBA" id="ARBA00005859"/>
    </source>
</evidence>
<dbReference type="PANTHER" id="PTHR23090">
    <property type="entry name" value="NH 3 /GLUTAMINE-DEPENDENT NAD + SYNTHETASE"/>
    <property type="match status" value="1"/>
</dbReference>
<evidence type="ECO:0000256" key="7">
    <source>
        <dbReference type="ARBA" id="ARBA00022842"/>
    </source>
</evidence>
<dbReference type="Gene3D" id="3.40.50.620">
    <property type="entry name" value="HUPs"/>
    <property type="match status" value="1"/>
</dbReference>
<dbReference type="Pfam" id="PF02540">
    <property type="entry name" value="NAD_synthase"/>
    <property type="match status" value="1"/>
</dbReference>
<comment type="pathway">
    <text evidence="1">Cofactor biosynthesis; NAD(+) biosynthesis.</text>
</comment>
<dbReference type="GO" id="GO:0005524">
    <property type="term" value="F:ATP binding"/>
    <property type="evidence" value="ECO:0007669"/>
    <property type="project" value="UniProtKB-KW"/>
</dbReference>
<dbReference type="NCBIfam" id="TIGR00552">
    <property type="entry name" value="nadE"/>
    <property type="match status" value="1"/>
</dbReference>
<keyword evidence="7" id="KW-0460">Magnesium</keyword>
<dbReference type="SUPFAM" id="SSF52402">
    <property type="entry name" value="Adenine nucleotide alpha hydrolases-like"/>
    <property type="match status" value="1"/>
</dbReference>
<dbReference type="GO" id="GO:0004359">
    <property type="term" value="F:glutaminase activity"/>
    <property type="evidence" value="ECO:0007669"/>
    <property type="project" value="InterPro"/>
</dbReference>
<dbReference type="AlphaFoldDB" id="T1A7G9"/>
<name>T1A7G9_9ZZZZ</name>
<feature type="non-terminal residue" evidence="10">
    <location>
        <position position="263"/>
    </location>
</feature>
<dbReference type="GO" id="GO:0005737">
    <property type="term" value="C:cytoplasm"/>
    <property type="evidence" value="ECO:0007669"/>
    <property type="project" value="InterPro"/>
</dbReference>
<evidence type="ECO:0000256" key="3">
    <source>
        <dbReference type="ARBA" id="ARBA00022598"/>
    </source>
</evidence>
<protein>
    <submittedName>
        <fullName evidence="10">NAD+ synthetase</fullName>
    </submittedName>
</protein>
<gene>
    <name evidence="10" type="ORF">B1B_10546</name>
</gene>
<dbReference type="GO" id="GO:0046872">
    <property type="term" value="F:metal ion binding"/>
    <property type="evidence" value="ECO:0007669"/>
    <property type="project" value="UniProtKB-KW"/>
</dbReference>
<accession>T1A7G9</accession>
<dbReference type="GO" id="GO:0008795">
    <property type="term" value="F:NAD+ synthase activity"/>
    <property type="evidence" value="ECO:0007669"/>
    <property type="project" value="InterPro"/>
</dbReference>
<dbReference type="GO" id="GO:0009435">
    <property type="term" value="P:NAD+ biosynthetic process"/>
    <property type="evidence" value="ECO:0007669"/>
    <property type="project" value="UniProtKB-UniPathway"/>
</dbReference>
<reference evidence="10" key="1">
    <citation type="submission" date="2013-08" db="EMBL/GenBank/DDBJ databases">
        <authorList>
            <person name="Mendez C."/>
            <person name="Richter M."/>
            <person name="Ferrer M."/>
            <person name="Sanchez J."/>
        </authorList>
    </citation>
    <scope>NUCLEOTIDE SEQUENCE</scope>
</reference>
<evidence type="ECO:0000313" key="10">
    <source>
        <dbReference type="EMBL" id="EQD52813.1"/>
    </source>
</evidence>
<keyword evidence="5" id="KW-0547">Nucleotide-binding</keyword>
<keyword evidence="8" id="KW-0520">NAD</keyword>
<comment type="similarity">
    <text evidence="2">Belongs to the NAD synthetase family.</text>
</comment>
<evidence type="ECO:0000256" key="1">
    <source>
        <dbReference type="ARBA" id="ARBA00004790"/>
    </source>
</evidence>
<keyword evidence="3" id="KW-0436">Ligase</keyword>
<dbReference type="UniPathway" id="UPA00253"/>
<dbReference type="InterPro" id="IPR003694">
    <property type="entry name" value="NAD_synthase"/>
</dbReference>
<dbReference type="CDD" id="cd00553">
    <property type="entry name" value="NAD_synthase"/>
    <property type="match status" value="1"/>
</dbReference>
<dbReference type="NCBIfam" id="NF010587">
    <property type="entry name" value="PRK13980.1"/>
    <property type="match status" value="1"/>
</dbReference>
<sequence>MPDLPPHAEATIHAFLRSYVRSEGIEGAVVGLSGGIDSALVARLASDALGKDRVLGVLLPDAAFPGALRKETEQYADALGIERRTVVITSIEDAFRAALPDILDRVTWGNTKARIRMTTLYALSRERHRLVLGTGNRSEILLGYFTKHGDGGVDLLPIGELYKTQVRALAAQLELPGPIRARAPSAGLWPDQTDEAELGLGYAEIDRILVALQQGESVGEIARETALPLETVRGIADRVERNLHKRVPAPMAKMGRDASAIGG</sequence>
<evidence type="ECO:0000256" key="5">
    <source>
        <dbReference type="ARBA" id="ARBA00022741"/>
    </source>
</evidence>
<dbReference type="InterPro" id="IPR022926">
    <property type="entry name" value="NH(3)-dep_NAD(+)_synth"/>
</dbReference>
<comment type="caution">
    <text evidence="10">The sequence shown here is derived from an EMBL/GenBank/DDBJ whole genome shotgun (WGS) entry which is preliminary data.</text>
</comment>
<evidence type="ECO:0000256" key="6">
    <source>
        <dbReference type="ARBA" id="ARBA00022840"/>
    </source>
</evidence>
<dbReference type="FunFam" id="3.40.50.620:FF:000106">
    <property type="entry name" value="Glutamine-dependent NAD(+) synthetase"/>
    <property type="match status" value="1"/>
</dbReference>
<dbReference type="PANTHER" id="PTHR23090:SF9">
    <property type="entry name" value="GLUTAMINE-DEPENDENT NAD(+) SYNTHETASE"/>
    <property type="match status" value="1"/>
</dbReference>
<reference evidence="10" key="2">
    <citation type="journal article" date="2014" name="ISME J.">
        <title>Microbial stratification in low pH oxic and suboxic macroscopic growths along an acid mine drainage.</title>
        <authorList>
            <person name="Mendez-Garcia C."/>
            <person name="Mesa V."/>
            <person name="Sprenger R.R."/>
            <person name="Richter M."/>
            <person name="Diez M.S."/>
            <person name="Solano J."/>
            <person name="Bargiela R."/>
            <person name="Golyshina O.V."/>
            <person name="Manteca A."/>
            <person name="Ramos J.L."/>
            <person name="Gallego J.R."/>
            <person name="Llorente I."/>
            <person name="Martins Dos Santos V.A."/>
            <person name="Jensen O.N."/>
            <person name="Pelaez A.I."/>
            <person name="Sanchez J."/>
            <person name="Ferrer M."/>
        </authorList>
    </citation>
    <scope>NUCLEOTIDE SEQUENCE</scope>
</reference>
<proteinExistence type="inferred from homology"/>
<evidence type="ECO:0000256" key="8">
    <source>
        <dbReference type="ARBA" id="ARBA00023027"/>
    </source>
</evidence>
<dbReference type="EMBL" id="AUZY01006895">
    <property type="protein sequence ID" value="EQD52813.1"/>
    <property type="molecule type" value="Genomic_DNA"/>
</dbReference>
<dbReference type="HAMAP" id="MF_00193">
    <property type="entry name" value="NadE_ammonia_dep"/>
    <property type="match status" value="1"/>
</dbReference>
<evidence type="ECO:0000256" key="4">
    <source>
        <dbReference type="ARBA" id="ARBA00022723"/>
    </source>
</evidence>
<feature type="domain" description="NAD/GMP synthase" evidence="9">
    <location>
        <begin position="11"/>
        <end position="248"/>
    </location>
</feature>
<organism evidence="10">
    <name type="scientific">mine drainage metagenome</name>
    <dbReference type="NCBI Taxonomy" id="410659"/>
    <lineage>
        <taxon>unclassified sequences</taxon>
        <taxon>metagenomes</taxon>
        <taxon>ecological metagenomes</taxon>
    </lineage>
</organism>
<keyword evidence="4" id="KW-0479">Metal-binding</keyword>
<keyword evidence="6" id="KW-0067">ATP-binding</keyword>
<dbReference type="GO" id="GO:0003952">
    <property type="term" value="F:NAD+ synthase (glutamine-hydrolyzing) activity"/>
    <property type="evidence" value="ECO:0007669"/>
    <property type="project" value="InterPro"/>
</dbReference>